<proteinExistence type="inferred from homology"/>
<dbReference type="GO" id="GO:0005737">
    <property type="term" value="C:cytoplasm"/>
    <property type="evidence" value="ECO:0007669"/>
    <property type="project" value="UniProtKB-SubCell"/>
</dbReference>
<keyword evidence="4 6" id="KW-0143">Chaperone</keyword>
<dbReference type="Gene3D" id="3.30.300.20">
    <property type="match status" value="1"/>
</dbReference>
<comment type="function">
    <text evidence="6">A probable RNA chaperone. Forms a complex with KhpA which binds to cellular RNA and controls its expression. Plays a role in peptidoglycan (PG) homeostasis and cell length regulation.</text>
</comment>
<gene>
    <name evidence="6" type="primary">khpB</name>
    <name evidence="6" type="synonym">eloR</name>
    <name evidence="7" type="ORF">AP3564_04840</name>
</gene>
<dbReference type="CDD" id="cd02644">
    <property type="entry name" value="R3H_jag"/>
    <property type="match status" value="1"/>
</dbReference>
<dbReference type="Pfam" id="PF14804">
    <property type="entry name" value="Jag_N"/>
    <property type="match status" value="1"/>
</dbReference>
<dbReference type="RefSeq" id="WP_094244817.1">
    <property type="nucleotide sequence ID" value="NZ_CP017703.1"/>
</dbReference>
<evidence type="ECO:0000313" key="8">
    <source>
        <dbReference type="Proteomes" id="UP000214606"/>
    </source>
</evidence>
<dbReference type="Pfam" id="PF01424">
    <property type="entry name" value="R3H"/>
    <property type="match status" value="1"/>
</dbReference>
<comment type="subunit">
    <text evidence="6">Forms a complex with KhpA.</text>
</comment>
<dbReference type="SMART" id="SM00393">
    <property type="entry name" value="R3H"/>
    <property type="match status" value="1"/>
</dbReference>
<dbReference type="GO" id="GO:0071555">
    <property type="term" value="P:cell wall organization"/>
    <property type="evidence" value="ECO:0007669"/>
    <property type="project" value="UniProtKB-KW"/>
</dbReference>
<reference evidence="7 8" key="1">
    <citation type="submission" date="2016-10" db="EMBL/GenBank/DDBJ databases">
        <title>The whole genome sequencing and assembly of Aeribacillus pallidus KCTC3564 strain.</title>
        <authorList>
            <person name="Lee Y.-J."/>
            <person name="Park M.-K."/>
            <person name="Yi H."/>
            <person name="Bahn Y.-S."/>
            <person name="Kim J.F."/>
            <person name="Lee D.-W."/>
        </authorList>
    </citation>
    <scope>NUCLEOTIDE SEQUENCE [LARGE SCALE GENOMIC DNA]</scope>
    <source>
        <strain evidence="7 8">KCTC3564</strain>
    </source>
</reference>
<evidence type="ECO:0000256" key="6">
    <source>
        <dbReference type="HAMAP-Rule" id="MF_00867"/>
    </source>
</evidence>
<dbReference type="CDD" id="cd02414">
    <property type="entry name" value="KH-II_Jag"/>
    <property type="match status" value="1"/>
</dbReference>
<keyword evidence="2 6" id="KW-0694">RNA-binding</keyword>
<dbReference type="Gene3D" id="3.30.1370.50">
    <property type="entry name" value="R3H-like domain"/>
    <property type="match status" value="1"/>
</dbReference>
<evidence type="ECO:0000313" key="7">
    <source>
        <dbReference type="EMBL" id="ASS89672.1"/>
    </source>
</evidence>
<evidence type="ECO:0000256" key="3">
    <source>
        <dbReference type="ARBA" id="ARBA00022960"/>
    </source>
</evidence>
<evidence type="ECO:0000256" key="4">
    <source>
        <dbReference type="ARBA" id="ARBA00023186"/>
    </source>
</evidence>
<dbReference type="GO" id="GO:0003723">
    <property type="term" value="F:RNA binding"/>
    <property type="evidence" value="ECO:0007669"/>
    <property type="project" value="UniProtKB-UniRule"/>
</dbReference>
<dbReference type="SMART" id="SM01245">
    <property type="entry name" value="Jag_N"/>
    <property type="match status" value="1"/>
</dbReference>
<keyword evidence="1 6" id="KW-0963">Cytoplasm</keyword>
<protein>
    <recommendedName>
        <fullName evidence="6">RNA-binding protein KhpB</fullName>
    </recommendedName>
    <alternativeName>
        <fullName evidence="6">RNA-binding protein EloR</fullName>
    </alternativeName>
</protein>
<dbReference type="InterPro" id="IPR038247">
    <property type="entry name" value="Jag_N_dom_sf"/>
</dbReference>
<dbReference type="HAMAP" id="MF_00867">
    <property type="entry name" value="KhpB"/>
    <property type="match status" value="1"/>
</dbReference>
<keyword evidence="3 6" id="KW-0133">Cell shape</keyword>
<dbReference type="Pfam" id="PF13083">
    <property type="entry name" value="KH_KhpA-B"/>
    <property type="match status" value="1"/>
</dbReference>
<comment type="similarity">
    <text evidence="6">Belongs to the KhpB RNA-binding protein family.</text>
</comment>
<feature type="region of interest" description="Jag_N domain" evidence="6">
    <location>
        <begin position="5"/>
        <end position="55"/>
    </location>
</feature>
<dbReference type="PANTHER" id="PTHR35800:SF1">
    <property type="entry name" value="RNA-BINDING PROTEIN KHPB"/>
    <property type="match status" value="1"/>
</dbReference>
<dbReference type="InterPro" id="IPR039247">
    <property type="entry name" value="KhpB"/>
</dbReference>
<dbReference type="GO" id="GO:0009252">
    <property type="term" value="P:peptidoglycan biosynthetic process"/>
    <property type="evidence" value="ECO:0007669"/>
    <property type="project" value="UniProtKB-UniRule"/>
</dbReference>
<dbReference type="KEGG" id="apak:AP3564_04840"/>
<dbReference type="NCBIfam" id="NF041568">
    <property type="entry name" value="Jag_EloR"/>
    <property type="match status" value="1"/>
</dbReference>
<dbReference type="SUPFAM" id="SSF82708">
    <property type="entry name" value="R3H domain"/>
    <property type="match status" value="1"/>
</dbReference>
<name>A0A223E363_9BACI</name>
<keyword evidence="5 6" id="KW-0961">Cell wall biogenesis/degradation</keyword>
<comment type="subcellular location">
    <subcellularLocation>
        <location evidence="6">Cytoplasm</location>
    </subcellularLocation>
</comment>
<comment type="domain">
    <text evidence="6">Has an N-terminal Jag-N domain and 2 RNA-binding domains (KH and R3H).</text>
</comment>
<dbReference type="InterPro" id="IPR036867">
    <property type="entry name" value="R3H_dom_sf"/>
</dbReference>
<accession>A0A223E363</accession>
<dbReference type="InterPro" id="IPR001374">
    <property type="entry name" value="R3H_dom"/>
</dbReference>
<dbReference type="InterPro" id="IPR034079">
    <property type="entry name" value="R3H_KhpB"/>
</dbReference>
<dbReference type="Proteomes" id="UP000214606">
    <property type="component" value="Chromosome"/>
</dbReference>
<dbReference type="InterPro" id="IPR015946">
    <property type="entry name" value="KH_dom-like_a/b"/>
</dbReference>
<dbReference type="InterPro" id="IPR032782">
    <property type="entry name" value="KhpB_N"/>
</dbReference>
<dbReference type="PANTHER" id="PTHR35800">
    <property type="entry name" value="PROTEIN JAG"/>
    <property type="match status" value="1"/>
</dbReference>
<dbReference type="GeneID" id="301127984"/>
<dbReference type="AlphaFoldDB" id="A0A223E363"/>
<dbReference type="Gene3D" id="3.30.30.80">
    <property type="entry name" value="probable RNA-binding protein from clostridium symbiosum atcc 14940"/>
    <property type="match status" value="1"/>
</dbReference>
<evidence type="ECO:0000256" key="1">
    <source>
        <dbReference type="ARBA" id="ARBA00022490"/>
    </source>
</evidence>
<dbReference type="EMBL" id="CP017703">
    <property type="protein sequence ID" value="ASS89672.1"/>
    <property type="molecule type" value="Genomic_DNA"/>
</dbReference>
<evidence type="ECO:0000256" key="2">
    <source>
        <dbReference type="ARBA" id="ARBA00022884"/>
    </source>
</evidence>
<dbReference type="GO" id="GO:0008360">
    <property type="term" value="P:regulation of cell shape"/>
    <property type="evidence" value="ECO:0007669"/>
    <property type="project" value="UniProtKB-KW"/>
</dbReference>
<evidence type="ECO:0000256" key="5">
    <source>
        <dbReference type="ARBA" id="ARBA00023316"/>
    </source>
</evidence>
<organism evidence="7 8">
    <name type="scientific">Aeribacillus pallidus</name>
    <dbReference type="NCBI Taxonomy" id="33936"/>
    <lineage>
        <taxon>Bacteria</taxon>
        <taxon>Bacillati</taxon>
        <taxon>Bacillota</taxon>
        <taxon>Bacilli</taxon>
        <taxon>Bacillales</taxon>
        <taxon>Bacillaceae</taxon>
        <taxon>Aeribacillus</taxon>
    </lineage>
</organism>
<dbReference type="PROSITE" id="PS51061">
    <property type="entry name" value="R3H"/>
    <property type="match status" value="1"/>
</dbReference>
<sequence>MREITSTGQTVEDAVKKALKELNVEQEQVDIRIIDEGKKGLFGIFGQKPAIVHVKLKETSELTDALLKWNENTDLNPLDEAKNFLEQVIKEMGITASVDIKLEEKTAYFNIKGENLAILIGKRGQTLNSLQYLTQLVANKTSTDYVPIILDAENYREKRRETLTQLAVKLADKVVKTNKEFSLEPMPSFERKIIHSTLMEDERVQTYSVGTEPNRYVVIAPK</sequence>
<dbReference type="InterPro" id="IPR038008">
    <property type="entry name" value="Jag_KH"/>
</dbReference>